<proteinExistence type="predicted"/>
<accession>A0A0G4PBH6</accession>
<dbReference type="AlphaFoldDB" id="A0A0G4PBH6"/>
<keyword evidence="1" id="KW-0677">Repeat</keyword>
<feature type="repeat" description="ANK" evidence="3">
    <location>
        <begin position="296"/>
        <end position="328"/>
    </location>
</feature>
<evidence type="ECO:0000256" key="2">
    <source>
        <dbReference type="ARBA" id="ARBA00023043"/>
    </source>
</evidence>
<evidence type="ECO:0000313" key="6">
    <source>
        <dbReference type="Proteomes" id="UP000053732"/>
    </source>
</evidence>
<dbReference type="SMART" id="SM00248">
    <property type="entry name" value="ANK"/>
    <property type="match status" value="11"/>
</dbReference>
<feature type="repeat" description="ANK" evidence="3">
    <location>
        <begin position="196"/>
        <end position="228"/>
    </location>
</feature>
<feature type="repeat" description="ANK" evidence="3">
    <location>
        <begin position="64"/>
        <end position="96"/>
    </location>
</feature>
<feature type="repeat" description="ANK" evidence="3">
    <location>
        <begin position="31"/>
        <end position="63"/>
    </location>
</feature>
<dbReference type="PRINTS" id="PR01415">
    <property type="entry name" value="ANKYRIN"/>
</dbReference>
<keyword evidence="4" id="KW-0812">Transmembrane</keyword>
<evidence type="ECO:0000256" key="3">
    <source>
        <dbReference type="PROSITE-ProRule" id="PRU00023"/>
    </source>
</evidence>
<evidence type="ECO:0000313" key="5">
    <source>
        <dbReference type="EMBL" id="CRL23661.1"/>
    </source>
</evidence>
<feature type="repeat" description="ANK" evidence="3">
    <location>
        <begin position="262"/>
        <end position="294"/>
    </location>
</feature>
<organism evidence="5 6">
    <name type="scientific">Penicillium camemberti (strain FM 013)</name>
    <dbReference type="NCBI Taxonomy" id="1429867"/>
    <lineage>
        <taxon>Eukaryota</taxon>
        <taxon>Fungi</taxon>
        <taxon>Dikarya</taxon>
        <taxon>Ascomycota</taxon>
        <taxon>Pezizomycotina</taxon>
        <taxon>Eurotiomycetes</taxon>
        <taxon>Eurotiomycetidae</taxon>
        <taxon>Eurotiales</taxon>
        <taxon>Aspergillaceae</taxon>
        <taxon>Penicillium</taxon>
    </lineage>
</organism>
<feature type="repeat" description="ANK" evidence="3">
    <location>
        <begin position="229"/>
        <end position="261"/>
    </location>
</feature>
<dbReference type="Pfam" id="PF00023">
    <property type="entry name" value="Ank"/>
    <property type="match status" value="1"/>
</dbReference>
<keyword evidence="4" id="KW-0472">Membrane</keyword>
<dbReference type="Pfam" id="PF12796">
    <property type="entry name" value="Ank_2"/>
    <property type="match status" value="3"/>
</dbReference>
<dbReference type="PROSITE" id="PS50297">
    <property type="entry name" value="ANK_REP_REGION"/>
    <property type="match status" value="9"/>
</dbReference>
<sequence length="742" mass="80851">MDLHEAIIQGREGRVRQILNKGGNVNAQHGDYGTALQVAALSGHIEIVELLLHNHADINAPADRYGTALQVAAFGGHIEIVKLLLLNGADINAQHGDYGTALQVAALSGHIEIVKLLLHNHANINAPAGRCGTALQAAAFGGHIAIVELLLHNHADINAPADRYGTALQAAAASGHIAIVELLLHNHADINAPAGRYGTALQAAASGGYTAIVKLLLEMGADVNGQRGDFESPLQAASLSRNVSTVQLLLENGADIKAERGSYGTALQAAASRGDAVIVGLLLEKGAEINAQGGSEGRTPLHLAVEARAIPVVTQLLDKGALTNTYDFGDLTPLQLAVKKGDSQIALLLLSKSTDSPCLVKASEWRTLIIPGSQGHLEMTTEESTTITRILENEIKDRSYPFFQNVEELAERFDDLMAPGINSRRIWILADGSLFSPFPTGVQCRCWRRVQRHPSVHHFREQVWKVQSSTAPPDRAALIRMPSEDCFIECGFTTCGISLPTSATSDWPGLSGVSELNIKPFEKTYGILWVMTKRHNANASESVLESKTFFSTSEYAQVPPRAADLFIPLIQQLLQEWDNTFRAAESRLASKGDGVASAFQRETNELKQKYSEGLKTLTDTSRDLIQLEFNLTSISEAQKSTSTNKSMKRLSWITSLFGMNIDILSSNPPWWIYIPFSVVTMLLTLAVWLIFKSSSDLEDSIERVFNRLTRRPPQKDLEEGQLPRLSAPRRTAMFSLFGKKMS</sequence>
<evidence type="ECO:0000256" key="1">
    <source>
        <dbReference type="ARBA" id="ARBA00022737"/>
    </source>
</evidence>
<keyword evidence="2 3" id="KW-0040">ANK repeat</keyword>
<dbReference type="SUPFAM" id="SSF48403">
    <property type="entry name" value="Ankyrin repeat"/>
    <property type="match status" value="1"/>
</dbReference>
<feature type="transmembrane region" description="Helical" evidence="4">
    <location>
        <begin position="670"/>
        <end position="691"/>
    </location>
</feature>
<dbReference type="Proteomes" id="UP000053732">
    <property type="component" value="Unassembled WGS sequence"/>
</dbReference>
<evidence type="ECO:0000256" key="4">
    <source>
        <dbReference type="SAM" id="Phobius"/>
    </source>
</evidence>
<dbReference type="EMBL" id="HG793143">
    <property type="protein sequence ID" value="CRL23661.1"/>
    <property type="molecule type" value="Genomic_DNA"/>
</dbReference>
<feature type="repeat" description="ANK" evidence="3">
    <location>
        <begin position="163"/>
        <end position="195"/>
    </location>
</feature>
<gene>
    <name evidence="5" type="ORF">PCAMFM013_S010g000099</name>
</gene>
<dbReference type="PROSITE" id="PS50088">
    <property type="entry name" value="ANK_REPEAT"/>
    <property type="match status" value="9"/>
</dbReference>
<keyword evidence="6" id="KW-1185">Reference proteome</keyword>
<protein>
    <submittedName>
        <fullName evidence="5">Ankyrin repeat-containing domain</fullName>
    </submittedName>
</protein>
<feature type="repeat" description="ANK" evidence="3">
    <location>
        <begin position="97"/>
        <end position="129"/>
    </location>
</feature>
<name>A0A0G4PBH6_PENC3</name>
<dbReference type="PANTHER" id="PTHR24173">
    <property type="entry name" value="ANKYRIN REPEAT CONTAINING"/>
    <property type="match status" value="1"/>
</dbReference>
<dbReference type="InterPro" id="IPR002110">
    <property type="entry name" value="Ankyrin_rpt"/>
</dbReference>
<dbReference type="Gene3D" id="1.25.40.20">
    <property type="entry name" value="Ankyrin repeat-containing domain"/>
    <property type="match status" value="3"/>
</dbReference>
<dbReference type="PANTHER" id="PTHR24173:SF74">
    <property type="entry name" value="ANKYRIN REPEAT DOMAIN-CONTAINING PROTEIN 16"/>
    <property type="match status" value="1"/>
</dbReference>
<dbReference type="STRING" id="1429867.A0A0G4PBH6"/>
<feature type="repeat" description="ANK" evidence="3">
    <location>
        <begin position="130"/>
        <end position="162"/>
    </location>
</feature>
<keyword evidence="4" id="KW-1133">Transmembrane helix</keyword>
<reference evidence="5 6" key="1">
    <citation type="journal article" date="2014" name="Nat. Commun.">
        <title>Multiple recent horizontal transfers of a large genomic region in cheese making fungi.</title>
        <authorList>
            <person name="Cheeseman K."/>
            <person name="Ropars J."/>
            <person name="Renault P."/>
            <person name="Dupont J."/>
            <person name="Gouzy J."/>
            <person name="Branca A."/>
            <person name="Abraham A.L."/>
            <person name="Ceppi M."/>
            <person name="Conseiller E."/>
            <person name="Debuchy R."/>
            <person name="Malagnac F."/>
            <person name="Goarin A."/>
            <person name="Silar P."/>
            <person name="Lacoste S."/>
            <person name="Sallet E."/>
            <person name="Bensimon A."/>
            <person name="Giraud T."/>
            <person name="Brygoo Y."/>
        </authorList>
    </citation>
    <scope>NUCLEOTIDE SEQUENCE [LARGE SCALE GENOMIC DNA]</scope>
    <source>
        <strain evidence="6">FM 013</strain>
    </source>
</reference>
<dbReference type="InterPro" id="IPR036770">
    <property type="entry name" value="Ankyrin_rpt-contain_sf"/>
</dbReference>